<sequence length="209" mass="23661">MQAACTESSTPTLLQILTIVNSQVKKATLKLTRQWMLGEWMGHLFLKTLLGDSRGFGFLSLETDEDADAAIRALDKTEWNGRIVLVEKAENLGPDEVGGSNIDKAPDEKYKQVHYCQQNDYKMMLLKGPMCIKTICYNSKNYPVRGIRHGIIRFRMVQNRVQMQANQNFNMPTVPPEVGGLRALSERESESEREREREKDGCGIIPGLI</sequence>
<evidence type="ECO:0000256" key="1">
    <source>
        <dbReference type="ARBA" id="ARBA00022884"/>
    </source>
</evidence>
<organism evidence="5 6">
    <name type="scientific">Dillenia turbinata</name>
    <dbReference type="NCBI Taxonomy" id="194707"/>
    <lineage>
        <taxon>Eukaryota</taxon>
        <taxon>Viridiplantae</taxon>
        <taxon>Streptophyta</taxon>
        <taxon>Embryophyta</taxon>
        <taxon>Tracheophyta</taxon>
        <taxon>Spermatophyta</taxon>
        <taxon>Magnoliopsida</taxon>
        <taxon>eudicotyledons</taxon>
        <taxon>Gunneridae</taxon>
        <taxon>Pentapetalae</taxon>
        <taxon>Dilleniales</taxon>
        <taxon>Dilleniaceae</taxon>
        <taxon>Dillenia</taxon>
    </lineage>
</organism>
<dbReference type="EMBL" id="JBAMMX010000008">
    <property type="protein sequence ID" value="KAK6934451.1"/>
    <property type="molecule type" value="Genomic_DNA"/>
</dbReference>
<keyword evidence="1 2" id="KW-0694">RNA-binding</keyword>
<dbReference type="PROSITE" id="PS50102">
    <property type="entry name" value="RRM"/>
    <property type="match status" value="1"/>
</dbReference>
<feature type="domain" description="RRM" evidence="4">
    <location>
        <begin position="15"/>
        <end position="91"/>
    </location>
</feature>
<dbReference type="GO" id="GO:0003723">
    <property type="term" value="F:RNA binding"/>
    <property type="evidence" value="ECO:0007669"/>
    <property type="project" value="UniProtKB-UniRule"/>
</dbReference>
<feature type="region of interest" description="Disordered" evidence="3">
    <location>
        <begin position="169"/>
        <end position="209"/>
    </location>
</feature>
<reference evidence="5 6" key="1">
    <citation type="submission" date="2023-12" db="EMBL/GenBank/DDBJ databases">
        <title>A high-quality genome assembly for Dillenia turbinata (Dilleniales).</title>
        <authorList>
            <person name="Chanderbali A."/>
        </authorList>
    </citation>
    <scope>NUCLEOTIDE SEQUENCE [LARGE SCALE GENOMIC DNA]</scope>
    <source>
        <strain evidence="5">LSX21</strain>
        <tissue evidence="5">Leaf</tissue>
    </source>
</reference>
<dbReference type="AlphaFoldDB" id="A0AAN8VRG6"/>
<protein>
    <submittedName>
        <fullName evidence="5">RNA recognition motif domain</fullName>
    </submittedName>
</protein>
<accession>A0AAN8VRG6</accession>
<dbReference type="InterPro" id="IPR035979">
    <property type="entry name" value="RBD_domain_sf"/>
</dbReference>
<dbReference type="Proteomes" id="UP001370490">
    <property type="component" value="Unassembled WGS sequence"/>
</dbReference>
<dbReference type="InterPro" id="IPR012677">
    <property type="entry name" value="Nucleotide-bd_a/b_plait_sf"/>
</dbReference>
<evidence type="ECO:0000259" key="4">
    <source>
        <dbReference type="PROSITE" id="PS50102"/>
    </source>
</evidence>
<proteinExistence type="predicted"/>
<dbReference type="Gene3D" id="3.30.70.330">
    <property type="match status" value="1"/>
</dbReference>
<keyword evidence="6" id="KW-1185">Reference proteome</keyword>
<dbReference type="Pfam" id="PF00076">
    <property type="entry name" value="RRM_1"/>
    <property type="match status" value="1"/>
</dbReference>
<dbReference type="SUPFAM" id="SSF54928">
    <property type="entry name" value="RNA-binding domain, RBD"/>
    <property type="match status" value="1"/>
</dbReference>
<name>A0AAN8VRG6_9MAGN</name>
<comment type="caution">
    <text evidence="5">The sequence shown here is derived from an EMBL/GenBank/DDBJ whole genome shotgun (WGS) entry which is preliminary data.</text>
</comment>
<dbReference type="InterPro" id="IPR000504">
    <property type="entry name" value="RRM_dom"/>
</dbReference>
<evidence type="ECO:0000313" key="5">
    <source>
        <dbReference type="EMBL" id="KAK6934451.1"/>
    </source>
</evidence>
<dbReference type="InterPro" id="IPR052462">
    <property type="entry name" value="SLIRP/GR-RBP-like"/>
</dbReference>
<feature type="compositionally biased region" description="Basic and acidic residues" evidence="3">
    <location>
        <begin position="184"/>
        <end position="201"/>
    </location>
</feature>
<evidence type="ECO:0000256" key="2">
    <source>
        <dbReference type="PROSITE-ProRule" id="PRU00176"/>
    </source>
</evidence>
<gene>
    <name evidence="5" type="ORF">RJ641_034606</name>
</gene>
<evidence type="ECO:0000313" key="6">
    <source>
        <dbReference type="Proteomes" id="UP001370490"/>
    </source>
</evidence>
<dbReference type="PANTHER" id="PTHR48027">
    <property type="entry name" value="HETEROGENEOUS NUCLEAR RIBONUCLEOPROTEIN 87F-RELATED"/>
    <property type="match status" value="1"/>
</dbReference>
<evidence type="ECO:0000256" key="3">
    <source>
        <dbReference type="SAM" id="MobiDB-lite"/>
    </source>
</evidence>